<name>A0ACC3MIA8_9PEZI</name>
<dbReference type="Proteomes" id="UP001281147">
    <property type="component" value="Unassembled WGS sequence"/>
</dbReference>
<dbReference type="EMBL" id="JAUTXU010000243">
    <property type="protein sequence ID" value="KAK3696348.1"/>
    <property type="molecule type" value="Genomic_DNA"/>
</dbReference>
<reference evidence="1" key="1">
    <citation type="submission" date="2023-07" db="EMBL/GenBank/DDBJ databases">
        <title>Black Yeasts Isolated from many extreme environments.</title>
        <authorList>
            <person name="Coleine C."/>
            <person name="Stajich J.E."/>
            <person name="Selbmann L."/>
        </authorList>
    </citation>
    <scope>NUCLEOTIDE SEQUENCE</scope>
    <source>
        <strain evidence="1">CCFEE 5714</strain>
    </source>
</reference>
<keyword evidence="2" id="KW-1185">Reference proteome</keyword>
<sequence length="959" mass="107802">MAASDWSDMMLERLKGVGKWLMRKLPDFLRVWKLSLNFILVHYIYLICLGLVGSIILYGSGSIPYIDAIFFGVASATQSGLNVIDLNEMKLYQQITMFMIANISNPIFINTVVVFVRLYWFEKRFQHIVKDIREHRRSKGKSHIVRTKSGLKETPDLERLASGVNGREIRVLHETTQPNGMSGTTARVQEQANKFKESMGLDVDAQSVEPTPEGSNKSGGDDEVLSEKEMQEELKDYTEPDVPTTPVSDHHLGLNSRLRRDIVFADEVKRQDHAEETPELDNSPEQGDVSKHIAFIQKQQRNAREGSAIRIPGPRGFERGEMPRSLDGADDSALHRPQTRNSLHPMQSEGDREGLNTQGTDEMNLDDHPERGGIKWNEQEHPGHFKAEETIDRTATYNSRFGLDRIRSGVGSVLRNRRSNTDDNLHMNHGKGSIGRTFTNLTTIRSREHGADPMPYLSWQATTGRNSAFLGLSEEQREELGGIEYRSLKLLAKILLCYYIGFHLFGMVINLPWIKLKSRWRDVVVDVGVDPGWWGVFTSASLFNDLGLTLTPDSMLSFKRSTLLLTVGSFLIIIGNTGFPIMLRFIIWVTSKLVPYGSGTWEELRFLLDHPRRCFTLLFPSKATWWLCGILVGLNLIDVIFFIILDLDDPIVLALPVGFRILDGWFQAASTRTAGFSCINLYYLHPAIQVSYMVMMYISVLPIAISVRRTNVYEEKSLGIFGGDEEGSGEEKEQSYVGQHLRRQLSFDLWYIFLGFFIICIVEGNRLSNVNDHAFTMFSVLFEIVSAYGTVGLSLGYPTINASFSAEFRVVSKLVICAMMLRGRHRGLPYALDRAILLPSEGMQKKEAEDADRRAGRRNSMLAEGSDFGGPRHGTTFSQSDIDTNGQPNHHLARVNSSRDGGTMTGAVGDQSPERTRTVRRMPSRMSNNSGKPSHSRNRSLSRVIAGALSAGPTLPKHD</sequence>
<comment type="caution">
    <text evidence="1">The sequence shown here is derived from an EMBL/GenBank/DDBJ whole genome shotgun (WGS) entry which is preliminary data.</text>
</comment>
<accession>A0ACC3MIA8</accession>
<evidence type="ECO:0000313" key="2">
    <source>
        <dbReference type="Proteomes" id="UP001281147"/>
    </source>
</evidence>
<gene>
    <name evidence="1" type="primary">TRK1_2</name>
    <name evidence="1" type="ORF">LTR37_018013</name>
</gene>
<evidence type="ECO:0000313" key="1">
    <source>
        <dbReference type="EMBL" id="KAK3696348.1"/>
    </source>
</evidence>
<organism evidence="1 2">
    <name type="scientific">Vermiconidia calcicola</name>
    <dbReference type="NCBI Taxonomy" id="1690605"/>
    <lineage>
        <taxon>Eukaryota</taxon>
        <taxon>Fungi</taxon>
        <taxon>Dikarya</taxon>
        <taxon>Ascomycota</taxon>
        <taxon>Pezizomycotina</taxon>
        <taxon>Dothideomycetes</taxon>
        <taxon>Dothideomycetidae</taxon>
        <taxon>Mycosphaerellales</taxon>
        <taxon>Extremaceae</taxon>
        <taxon>Vermiconidia</taxon>
    </lineage>
</organism>
<proteinExistence type="predicted"/>
<protein>
    <submittedName>
        <fullName evidence="1">Low affinity potassium transporter</fullName>
    </submittedName>
</protein>